<dbReference type="OrthoDB" id="408933at2759"/>
<feature type="compositionally biased region" description="Basic and acidic residues" evidence="1">
    <location>
        <begin position="104"/>
        <end position="120"/>
    </location>
</feature>
<dbReference type="InParanoid" id="A0A317XZW3"/>
<evidence type="ECO:0000313" key="3">
    <source>
        <dbReference type="Proteomes" id="UP000246740"/>
    </source>
</evidence>
<feature type="region of interest" description="Disordered" evidence="1">
    <location>
        <begin position="101"/>
        <end position="120"/>
    </location>
</feature>
<evidence type="ECO:0000256" key="1">
    <source>
        <dbReference type="SAM" id="MobiDB-lite"/>
    </source>
</evidence>
<evidence type="ECO:0000313" key="2">
    <source>
        <dbReference type="EMBL" id="PWZ03343.1"/>
    </source>
</evidence>
<dbReference type="Proteomes" id="UP000246740">
    <property type="component" value="Unassembled WGS sequence"/>
</dbReference>
<name>A0A317XZW3_9BASI</name>
<accession>A0A317XZW3</accession>
<protein>
    <submittedName>
        <fullName evidence="2">Uncharacterized protein</fullName>
    </submittedName>
</protein>
<dbReference type="AlphaFoldDB" id="A0A317XZW3"/>
<sequence length="120" mass="13743">MRRKRIATADPQGRQLVDKNGNGRYWHLKTKRIDEARLPSYVVPPGLAETKLRPYVFLGASSDGGVSRQGKVGLPNYPRMDQHGFDGTYYRSVIGDMLAKRRIKEQQDEDRRIAESTRKP</sequence>
<organism evidence="2 3">
    <name type="scientific">Testicularia cyperi</name>
    <dbReference type="NCBI Taxonomy" id="1882483"/>
    <lineage>
        <taxon>Eukaryota</taxon>
        <taxon>Fungi</taxon>
        <taxon>Dikarya</taxon>
        <taxon>Basidiomycota</taxon>
        <taxon>Ustilaginomycotina</taxon>
        <taxon>Ustilaginomycetes</taxon>
        <taxon>Ustilaginales</taxon>
        <taxon>Anthracoideaceae</taxon>
        <taxon>Testicularia</taxon>
    </lineage>
</organism>
<keyword evidence="3" id="KW-1185">Reference proteome</keyword>
<feature type="region of interest" description="Disordered" evidence="1">
    <location>
        <begin position="1"/>
        <end position="20"/>
    </location>
</feature>
<gene>
    <name evidence="2" type="ORF">BCV70DRAFT_197559</name>
</gene>
<proteinExistence type="predicted"/>
<dbReference type="EMBL" id="KZ819188">
    <property type="protein sequence ID" value="PWZ03343.1"/>
    <property type="molecule type" value="Genomic_DNA"/>
</dbReference>
<reference evidence="2 3" key="1">
    <citation type="journal article" date="2018" name="Mol. Biol. Evol.">
        <title>Broad Genomic Sampling Reveals a Smut Pathogenic Ancestry of the Fungal Clade Ustilaginomycotina.</title>
        <authorList>
            <person name="Kijpornyongpan T."/>
            <person name="Mondo S.J."/>
            <person name="Barry K."/>
            <person name="Sandor L."/>
            <person name="Lee J."/>
            <person name="Lipzen A."/>
            <person name="Pangilinan J."/>
            <person name="LaButti K."/>
            <person name="Hainaut M."/>
            <person name="Henrissat B."/>
            <person name="Grigoriev I.V."/>
            <person name="Spatafora J.W."/>
            <person name="Aime M.C."/>
        </authorList>
    </citation>
    <scope>NUCLEOTIDE SEQUENCE [LARGE SCALE GENOMIC DNA]</scope>
    <source>
        <strain evidence="2 3">MCA 3645</strain>
    </source>
</reference>